<evidence type="ECO:0000256" key="2">
    <source>
        <dbReference type="ARBA" id="ARBA00022598"/>
    </source>
</evidence>
<dbReference type="CDD" id="cd17631">
    <property type="entry name" value="FACL_FadD13-like"/>
    <property type="match status" value="1"/>
</dbReference>
<dbReference type="Proteomes" id="UP000013201">
    <property type="component" value="Unassembled WGS sequence"/>
</dbReference>
<dbReference type="OrthoDB" id="7056261at2"/>
<comment type="caution">
    <text evidence="8">The sequence shown here is derived from an EMBL/GenBank/DDBJ whole genome shotgun (WGS) entry which is preliminary data.</text>
</comment>
<evidence type="ECO:0000259" key="7">
    <source>
        <dbReference type="Pfam" id="PF13193"/>
    </source>
</evidence>
<dbReference type="InterPro" id="IPR020845">
    <property type="entry name" value="AMP-binding_CS"/>
</dbReference>
<dbReference type="NCBIfam" id="NF006182">
    <property type="entry name" value="PRK08316.1"/>
    <property type="match status" value="1"/>
</dbReference>
<evidence type="ECO:0000256" key="1">
    <source>
        <dbReference type="ARBA" id="ARBA00006432"/>
    </source>
</evidence>
<dbReference type="Pfam" id="PF00501">
    <property type="entry name" value="AMP-binding"/>
    <property type="match status" value="1"/>
</dbReference>
<reference evidence="9" key="2">
    <citation type="submission" date="2013-04" db="EMBL/GenBank/DDBJ databases">
        <title>Bisphenol A degrading Sphingobium sp. strain BiD32.</title>
        <authorList>
            <person name="Nielsen J.L."/>
            <person name="Zhou N.A."/>
            <person name="Kjeldal H."/>
        </authorList>
    </citation>
    <scope>NUCLEOTIDE SEQUENCE [LARGE SCALE GENOMIC DNA]</scope>
    <source>
        <strain evidence="9">BiD32</strain>
    </source>
</reference>
<evidence type="ECO:0000259" key="6">
    <source>
        <dbReference type="Pfam" id="PF00501"/>
    </source>
</evidence>
<keyword evidence="2 8" id="KW-0436">Ligase</keyword>
<dbReference type="SUPFAM" id="SSF56801">
    <property type="entry name" value="Acetyl-CoA synthetase-like"/>
    <property type="match status" value="1"/>
</dbReference>
<dbReference type="Gene3D" id="3.30.300.30">
    <property type="match status" value="1"/>
</dbReference>
<evidence type="ECO:0000256" key="5">
    <source>
        <dbReference type="ARBA" id="ARBA00067668"/>
    </source>
</evidence>
<dbReference type="Gene3D" id="3.40.50.12780">
    <property type="entry name" value="N-terminal domain of ligase-like"/>
    <property type="match status" value="1"/>
</dbReference>
<evidence type="ECO:0000313" key="8">
    <source>
        <dbReference type="EMBL" id="CCW17986.1"/>
    </source>
</evidence>
<comment type="catalytic activity">
    <reaction evidence="3">
        <text>3-(methylsulfanyl)propanoate + ATP + CoA = 3-(methylsulfanyl)propanoyl-CoA + AMP + diphosphate</text>
        <dbReference type="Rhea" id="RHEA:43052"/>
        <dbReference type="ChEBI" id="CHEBI:30616"/>
        <dbReference type="ChEBI" id="CHEBI:33019"/>
        <dbReference type="ChEBI" id="CHEBI:49016"/>
        <dbReference type="ChEBI" id="CHEBI:57287"/>
        <dbReference type="ChEBI" id="CHEBI:82815"/>
        <dbReference type="ChEBI" id="CHEBI:456215"/>
        <dbReference type="EC" id="6.2.1.44"/>
    </reaction>
    <physiologicalReaction direction="left-to-right" evidence="3">
        <dbReference type="Rhea" id="RHEA:43053"/>
    </physiologicalReaction>
</comment>
<dbReference type="InterPro" id="IPR000873">
    <property type="entry name" value="AMP-dep_synth/lig_dom"/>
</dbReference>
<dbReference type="FunFam" id="3.30.300.30:FF:000008">
    <property type="entry name" value="2,3-dihydroxybenzoate-AMP ligase"/>
    <property type="match status" value="1"/>
</dbReference>
<name>N1MLX7_9SPHN</name>
<gene>
    <name evidence="8" type="ORF">EBBID32_23360</name>
</gene>
<dbReference type="InterPro" id="IPR050237">
    <property type="entry name" value="ATP-dep_AMP-bd_enzyme"/>
</dbReference>
<dbReference type="EC" id="6.2.1.44" evidence="4"/>
<dbReference type="PANTHER" id="PTHR43767:SF1">
    <property type="entry name" value="NONRIBOSOMAL PEPTIDE SYNTHASE PES1 (EUROFUNG)-RELATED"/>
    <property type="match status" value="1"/>
</dbReference>
<protein>
    <recommendedName>
        <fullName evidence="5">3-methylmercaptopropionyl-CoA ligase</fullName>
        <ecNumber evidence="4">6.2.1.44</ecNumber>
    </recommendedName>
</protein>
<evidence type="ECO:0000256" key="3">
    <source>
        <dbReference type="ARBA" id="ARBA00051915"/>
    </source>
</evidence>
<proteinExistence type="inferred from homology"/>
<dbReference type="InterPro" id="IPR045851">
    <property type="entry name" value="AMP-bd_C_sf"/>
</dbReference>
<feature type="domain" description="AMP-dependent synthetase/ligase" evidence="6">
    <location>
        <begin position="14"/>
        <end position="365"/>
    </location>
</feature>
<feature type="domain" description="AMP-binding enzyme C-terminal" evidence="7">
    <location>
        <begin position="415"/>
        <end position="489"/>
    </location>
</feature>
<dbReference type="RefSeq" id="WP_006957011.1">
    <property type="nucleotide sequence ID" value="NZ_CAVK010000113.1"/>
</dbReference>
<accession>N1MLX7</accession>
<dbReference type="InterPro" id="IPR025110">
    <property type="entry name" value="AMP-bd_C"/>
</dbReference>
<organism evidence="8 9">
    <name type="scientific">Sphingobium indicum BiD32</name>
    <dbReference type="NCBI Taxonomy" id="1301087"/>
    <lineage>
        <taxon>Bacteria</taxon>
        <taxon>Pseudomonadati</taxon>
        <taxon>Pseudomonadota</taxon>
        <taxon>Alphaproteobacteria</taxon>
        <taxon>Sphingomonadales</taxon>
        <taxon>Sphingomonadaceae</taxon>
        <taxon>Sphingobium</taxon>
    </lineage>
</organism>
<evidence type="ECO:0000313" key="9">
    <source>
        <dbReference type="Proteomes" id="UP000013201"/>
    </source>
</evidence>
<dbReference type="PROSITE" id="PS00455">
    <property type="entry name" value="AMP_BINDING"/>
    <property type="match status" value="1"/>
</dbReference>
<dbReference type="GO" id="GO:0016878">
    <property type="term" value="F:acid-thiol ligase activity"/>
    <property type="evidence" value="ECO:0007669"/>
    <property type="project" value="UniProtKB-ARBA"/>
</dbReference>
<dbReference type="PANTHER" id="PTHR43767">
    <property type="entry name" value="LONG-CHAIN-FATTY-ACID--COA LIGASE"/>
    <property type="match status" value="1"/>
</dbReference>
<reference evidence="8 9" key="1">
    <citation type="submission" date="2013-03" db="EMBL/GenBank/DDBJ databases">
        <authorList>
            <person name="Le V."/>
        </authorList>
    </citation>
    <scope>NUCLEOTIDE SEQUENCE [LARGE SCALE GENOMIC DNA]</scope>
    <source>
        <strain evidence="8 9">BiD32</strain>
    </source>
</reference>
<dbReference type="EMBL" id="CAVK010000113">
    <property type="protein sequence ID" value="CCW17986.1"/>
    <property type="molecule type" value="Genomic_DNA"/>
</dbReference>
<keyword evidence="9" id="KW-1185">Reference proteome</keyword>
<dbReference type="AlphaFoldDB" id="N1MLX7"/>
<evidence type="ECO:0000256" key="4">
    <source>
        <dbReference type="ARBA" id="ARBA00066616"/>
    </source>
</evidence>
<dbReference type="InterPro" id="IPR042099">
    <property type="entry name" value="ANL_N_sf"/>
</dbReference>
<sequence length="502" mass="54859">MTNEASAIFEGVLRSARRTPDAVAIRFGQRSWTYRQLITAAVAFADDLVREGVREGDRVAFLGRNSDAYAIGFLATQYLGAIHVPVNFMLGCHEVAYILDHAAPTLLLADAEFMDTASAAVGAVQANVTCCPLEVTVAVDAELPRATGLGSNASRPAQLAYTSGTESAPKGALLSDQGLIHQYMSCIAVGEYRSDDVVLHALPLYHCAQLHCFLIPYLFLGAENIILDRVDIGEVIEIIEANGVASFFAPPTVWIGILGHPTFSPDRLATLSKGYYGASIMPTEVIQQMRRQLPWLRVWNYYGQTEIGPLATALTPEEHADRPSSAGRPVMFVETRVVDDDMRDVDVGAVGEIVHRSPQLLMRYYRAPEITAAAFEGGWFHSGDLATRDSEGYITIVDRKKDMINSGGENVSSREVEEVLYRHPAISEAAVIGLPDPKWIERVCAVVVLKDGHEATAEDVLEVCTSLAPFKRPKQVEFLVALPKNPSGKILKRELRLHLSGN</sequence>
<dbReference type="Pfam" id="PF13193">
    <property type="entry name" value="AMP-binding_C"/>
    <property type="match status" value="1"/>
</dbReference>
<comment type="similarity">
    <text evidence="1">Belongs to the ATP-dependent AMP-binding enzyme family.</text>
</comment>